<evidence type="ECO:0000256" key="3">
    <source>
        <dbReference type="ARBA" id="ARBA00022989"/>
    </source>
</evidence>
<feature type="transmembrane region" description="Helical" evidence="8">
    <location>
        <begin position="434"/>
        <end position="456"/>
    </location>
</feature>
<comment type="caution">
    <text evidence="9">The sequence shown here is derived from an EMBL/GenBank/DDBJ whole genome shotgun (WGS) entry which is preliminary data.</text>
</comment>
<evidence type="ECO:0000313" key="10">
    <source>
        <dbReference type="Proteomes" id="UP001222932"/>
    </source>
</evidence>
<comment type="similarity">
    <text evidence="5">Belongs to the laat-1 family.</text>
</comment>
<dbReference type="GO" id="GO:0034488">
    <property type="term" value="P:basic amino acid transmembrane export from vacuole"/>
    <property type="evidence" value="ECO:0007669"/>
    <property type="project" value="TreeGrafter"/>
</dbReference>
<comment type="subcellular location">
    <subcellularLocation>
        <location evidence="1">Membrane</location>
        <topology evidence="1">Multi-pass membrane protein</topology>
    </subcellularLocation>
</comment>
<keyword evidence="3 8" id="KW-1133">Transmembrane helix</keyword>
<proteinExistence type="inferred from homology"/>
<dbReference type="InterPro" id="IPR006603">
    <property type="entry name" value="PQ-loop_rpt"/>
</dbReference>
<reference evidence="9" key="2">
    <citation type="submission" date="2023-06" db="EMBL/GenBank/DDBJ databases">
        <authorList>
            <person name="Kobayashi Y."/>
            <person name="Kayamori A."/>
            <person name="Aoki K."/>
            <person name="Shiwa Y."/>
            <person name="Fujita N."/>
            <person name="Sugita T."/>
            <person name="Iwasaki W."/>
            <person name="Tanaka N."/>
            <person name="Takashima M."/>
        </authorList>
    </citation>
    <scope>NUCLEOTIDE SEQUENCE</scope>
    <source>
        <strain evidence="9">HIS016</strain>
    </source>
</reference>
<feature type="region of interest" description="Disordered" evidence="7">
    <location>
        <begin position="553"/>
        <end position="599"/>
    </location>
</feature>
<evidence type="ECO:0000256" key="5">
    <source>
        <dbReference type="ARBA" id="ARBA00038039"/>
    </source>
</evidence>
<evidence type="ECO:0000256" key="1">
    <source>
        <dbReference type="ARBA" id="ARBA00004141"/>
    </source>
</evidence>
<feature type="region of interest" description="Disordered" evidence="7">
    <location>
        <begin position="119"/>
        <end position="140"/>
    </location>
</feature>
<evidence type="ECO:0000256" key="4">
    <source>
        <dbReference type="ARBA" id="ARBA00023136"/>
    </source>
</evidence>
<dbReference type="GO" id="GO:0015174">
    <property type="term" value="F:basic amino acid transmembrane transporter activity"/>
    <property type="evidence" value="ECO:0007669"/>
    <property type="project" value="TreeGrafter"/>
</dbReference>
<organism evidence="9 10">
    <name type="scientific">Cutaneotrichosporon spelunceum</name>
    <dbReference type="NCBI Taxonomy" id="1672016"/>
    <lineage>
        <taxon>Eukaryota</taxon>
        <taxon>Fungi</taxon>
        <taxon>Dikarya</taxon>
        <taxon>Basidiomycota</taxon>
        <taxon>Agaricomycotina</taxon>
        <taxon>Tremellomycetes</taxon>
        <taxon>Trichosporonales</taxon>
        <taxon>Trichosporonaceae</taxon>
        <taxon>Cutaneotrichosporon</taxon>
    </lineage>
</organism>
<evidence type="ECO:0000256" key="6">
    <source>
        <dbReference type="ARBA" id="ARBA00050768"/>
    </source>
</evidence>
<dbReference type="GO" id="GO:0000329">
    <property type="term" value="C:fungal-type vacuole membrane"/>
    <property type="evidence" value="ECO:0007669"/>
    <property type="project" value="TreeGrafter"/>
</dbReference>
<feature type="transmembrane region" description="Helical" evidence="8">
    <location>
        <begin position="468"/>
        <end position="493"/>
    </location>
</feature>
<evidence type="ECO:0000256" key="8">
    <source>
        <dbReference type="SAM" id="Phobius"/>
    </source>
</evidence>
<feature type="transmembrane region" description="Helical" evidence="8">
    <location>
        <begin position="72"/>
        <end position="90"/>
    </location>
</feature>
<evidence type="ECO:0008006" key="11">
    <source>
        <dbReference type="Google" id="ProtNLM"/>
    </source>
</evidence>
<sequence length="599" mass="65457">MLLLDKGALATALGYASIGCWLCAQLPQVIKNWQLGSCEGLSFPFLVTWLFGDLTNLIGCILTHQLPFQTYLATYFCIVDITLVCQYFYYTKEPIVALKAPSPHASTTALLQAASLRRGSSPHPAQAVSMGRPASARGRRRSQIGFQQHGHPHTITESPVYVRGSDSVEAMYAAALDVARAAERVSLRRSNSGRPRGRHAATMPPEEGGLLHTFHSETSLHSASTDDEEHERVYHRMTQSTGSLRHRGRSLTRIRTPVSETATPTNEGGDRLDDLPESGMVVIRRGRRSASRSQSARAARGTGRRAATVAFMSLGLLVWRATPAVQSYNAPSGSGHVVARFEVAPPEASNAFPLHIHPVPFPFPESTAAQLLWFDAPAFEPVNDKSHRERPKPQPITFQEAIGRISAWCCTTLYLSSRLPQIWKNRKSVEGLSILLFFFAFLGNTLYVASILLMPVKPEEYTRYVLQSLPYLLGSGGTLLFDVTIMAQAWLYGSARPRTPHDRSRRRRHAEDGQAHERTRLLAGGSPMRSANEPMRPAASRLNSIDMESPFLPSPGLVSGGLPRTQSAVTTAPQSASQSAGNSGVSGGALGVKLFEDTR</sequence>
<dbReference type="Gene3D" id="1.20.1280.290">
    <property type="match status" value="2"/>
</dbReference>
<keyword evidence="10" id="KW-1185">Reference proteome</keyword>
<dbReference type="Pfam" id="PF04193">
    <property type="entry name" value="PQ-loop"/>
    <property type="match status" value="2"/>
</dbReference>
<feature type="region of interest" description="Disordered" evidence="7">
    <location>
        <begin position="187"/>
        <end position="206"/>
    </location>
</feature>
<dbReference type="EMBL" id="BTCM01000003">
    <property type="protein sequence ID" value="GMK57003.1"/>
    <property type="molecule type" value="Genomic_DNA"/>
</dbReference>
<feature type="region of interest" description="Disordered" evidence="7">
    <location>
        <begin position="497"/>
        <end position="536"/>
    </location>
</feature>
<gene>
    <name evidence="9" type="ORF">CspeluHIS016_0308430</name>
</gene>
<dbReference type="PANTHER" id="PTHR16201:SF34">
    <property type="entry name" value="LYSOSOMAL AMINO ACID TRANSPORTER 1"/>
    <property type="match status" value="1"/>
</dbReference>
<reference evidence="9" key="1">
    <citation type="journal article" date="2023" name="BMC Genomics">
        <title>Chromosome-level genome assemblies of Cutaneotrichosporon spp. (Trichosporonales, Basidiomycota) reveal imbalanced evolution between nucleotide sequences and chromosome synteny.</title>
        <authorList>
            <person name="Kobayashi Y."/>
            <person name="Kayamori A."/>
            <person name="Aoki K."/>
            <person name="Shiwa Y."/>
            <person name="Matsutani M."/>
            <person name="Fujita N."/>
            <person name="Sugita T."/>
            <person name="Iwasaki W."/>
            <person name="Tanaka N."/>
            <person name="Takashima M."/>
        </authorList>
    </citation>
    <scope>NUCLEOTIDE SEQUENCE</scope>
    <source>
        <strain evidence="9">HIS016</strain>
    </source>
</reference>
<dbReference type="InterPro" id="IPR051415">
    <property type="entry name" value="LAAT-1"/>
</dbReference>
<dbReference type="FunFam" id="1.20.1280.290:FF:000009">
    <property type="entry name" value="PQ loop repeat family protein"/>
    <property type="match status" value="1"/>
</dbReference>
<evidence type="ECO:0000256" key="2">
    <source>
        <dbReference type="ARBA" id="ARBA00022692"/>
    </source>
</evidence>
<evidence type="ECO:0000313" key="9">
    <source>
        <dbReference type="EMBL" id="GMK57003.1"/>
    </source>
</evidence>
<accession>A0AAD3TUU5</accession>
<protein>
    <recommendedName>
        <fullName evidence="11">PQ-loop-domain-containing protein</fullName>
    </recommendedName>
</protein>
<dbReference type="PROSITE" id="PS51257">
    <property type="entry name" value="PROKAR_LIPOPROTEIN"/>
    <property type="match status" value="1"/>
</dbReference>
<dbReference type="PANTHER" id="PTHR16201">
    <property type="entry name" value="SEVEN TRANSMEMBRANE PROTEIN 1-RELATED"/>
    <property type="match status" value="1"/>
</dbReference>
<dbReference type="Proteomes" id="UP001222932">
    <property type="component" value="Unassembled WGS sequence"/>
</dbReference>
<dbReference type="SMART" id="SM00679">
    <property type="entry name" value="CTNS"/>
    <property type="match status" value="2"/>
</dbReference>
<feature type="compositionally biased region" description="Basic and acidic residues" evidence="7">
    <location>
        <begin position="509"/>
        <end position="520"/>
    </location>
</feature>
<comment type="catalytic activity">
    <reaction evidence="6">
        <text>L-histidine(out) + L-arginine(in) = L-histidine(in) + L-arginine(out)</text>
        <dbReference type="Rhea" id="RHEA:71063"/>
        <dbReference type="ChEBI" id="CHEBI:32682"/>
        <dbReference type="ChEBI" id="CHEBI:57595"/>
    </reaction>
</comment>
<evidence type="ECO:0000256" key="7">
    <source>
        <dbReference type="SAM" id="MobiDB-lite"/>
    </source>
</evidence>
<keyword evidence="2 8" id="KW-0812">Transmembrane</keyword>
<feature type="compositionally biased region" description="Polar residues" evidence="7">
    <location>
        <begin position="564"/>
        <end position="583"/>
    </location>
</feature>
<name>A0AAD3TUU5_9TREE</name>
<dbReference type="AlphaFoldDB" id="A0AAD3TUU5"/>
<keyword evidence="4 8" id="KW-0472">Membrane</keyword>